<keyword evidence="1" id="KW-0472">Membrane</keyword>
<proteinExistence type="predicted"/>
<feature type="transmembrane region" description="Helical" evidence="1">
    <location>
        <begin position="21"/>
        <end position="42"/>
    </location>
</feature>
<name>A0A7W3YEX1_9GAMM</name>
<sequence>MKTEDVWPMKRRMPRLGTRHQRGSAVIEYSIIAMLVIVVLVANENVVGQLMQAIKDLYGAFTHALSVTFPSP</sequence>
<gene>
    <name evidence="2" type="ORF">H4F99_09430</name>
</gene>
<keyword evidence="1" id="KW-1133">Transmembrane helix</keyword>
<keyword evidence="3" id="KW-1185">Reference proteome</keyword>
<keyword evidence="1" id="KW-0812">Transmembrane</keyword>
<protein>
    <recommendedName>
        <fullName evidence="4">Flp family type IVb pilin</fullName>
    </recommendedName>
</protein>
<organism evidence="2 3">
    <name type="scientific">Marilutibacter penaei</name>
    <dbReference type="NCBI Taxonomy" id="2759900"/>
    <lineage>
        <taxon>Bacteria</taxon>
        <taxon>Pseudomonadati</taxon>
        <taxon>Pseudomonadota</taxon>
        <taxon>Gammaproteobacteria</taxon>
        <taxon>Lysobacterales</taxon>
        <taxon>Lysobacteraceae</taxon>
        <taxon>Marilutibacter</taxon>
    </lineage>
</organism>
<dbReference type="Proteomes" id="UP000552587">
    <property type="component" value="Unassembled WGS sequence"/>
</dbReference>
<reference evidence="2 3" key="1">
    <citation type="submission" date="2020-07" db="EMBL/GenBank/DDBJ databases">
        <authorList>
            <person name="Xu S."/>
            <person name="Li A."/>
        </authorList>
    </citation>
    <scope>NUCLEOTIDE SEQUENCE [LARGE SCALE GENOMIC DNA]</scope>
    <source>
        <strain evidence="2 3">SG-8</strain>
    </source>
</reference>
<comment type="caution">
    <text evidence="2">The sequence shown here is derived from an EMBL/GenBank/DDBJ whole genome shotgun (WGS) entry which is preliminary data.</text>
</comment>
<evidence type="ECO:0000256" key="1">
    <source>
        <dbReference type="SAM" id="Phobius"/>
    </source>
</evidence>
<dbReference type="EMBL" id="JACHTE010000006">
    <property type="protein sequence ID" value="MBB1088710.1"/>
    <property type="molecule type" value="Genomic_DNA"/>
</dbReference>
<dbReference type="RefSeq" id="WP_182669487.1">
    <property type="nucleotide sequence ID" value="NZ_JACHTE010000006.1"/>
</dbReference>
<evidence type="ECO:0008006" key="4">
    <source>
        <dbReference type="Google" id="ProtNLM"/>
    </source>
</evidence>
<evidence type="ECO:0000313" key="3">
    <source>
        <dbReference type="Proteomes" id="UP000552587"/>
    </source>
</evidence>
<accession>A0A7W3YEX1</accession>
<dbReference type="AlphaFoldDB" id="A0A7W3YEX1"/>
<evidence type="ECO:0000313" key="2">
    <source>
        <dbReference type="EMBL" id="MBB1088710.1"/>
    </source>
</evidence>